<organism evidence="2 3">
    <name type="scientific">Acinetobacter schindleri</name>
    <dbReference type="NCBI Taxonomy" id="108981"/>
    <lineage>
        <taxon>Bacteria</taxon>
        <taxon>Pseudomonadati</taxon>
        <taxon>Pseudomonadota</taxon>
        <taxon>Gammaproteobacteria</taxon>
        <taxon>Moraxellales</taxon>
        <taxon>Moraxellaceae</taxon>
        <taxon>Acinetobacter</taxon>
    </lineage>
</organism>
<protein>
    <recommendedName>
        <fullName evidence="4">Lipoprotein</fullName>
    </recommendedName>
</protein>
<feature type="signal peptide" evidence="1">
    <location>
        <begin position="1"/>
        <end position="18"/>
    </location>
</feature>
<evidence type="ECO:0008006" key="4">
    <source>
        <dbReference type="Google" id="ProtNLM"/>
    </source>
</evidence>
<sequence>MKFKALTLVMMSSVLLSACGGGESSKDNNSSVNNNLSVQDQEWSEIDIYSDNDFNRSIDTQIGYGSDMLTIKNNKVYSKLVSEYDWEDYESIKVTKTGLYDNSNELNDLGKYLGTITGSNNQWIISPYSSVNSTGLKFTTIFNSKNLENKSIAEIVMPFEYWIAKNELNQSFGVPANLLDFLLKLNEDKFPSGAVCIQINEEKVNEPYLELETYMFQDDYIKSEWEKIDNSFKAKDSSITELKYFNTQAYSVYDKEFDESWVIAQFKKDGKTTYHYTSETPAGVEYSRENELNEMIDWIDYSGEDTAAQMKQEYVDYFKNSCNMYNKVAYNFIVDKITEYNEEQIKLVK</sequence>
<reference evidence="2 3" key="1">
    <citation type="submission" date="2019-09" db="EMBL/GenBank/DDBJ databases">
        <title>Non-baumannii Acinetobacter spp. carrying blaNDM-1 isolated in China.</title>
        <authorList>
            <person name="Cui C."/>
            <person name="Chen C."/>
            <person name="Sun J."/>
            <person name="Liu Y."/>
        </authorList>
    </citation>
    <scope>NUCLEOTIDE SEQUENCE [LARGE SCALE GENOMIC DNA]</scope>
    <source>
        <strain evidence="2 3">HZE23-1</strain>
    </source>
</reference>
<dbReference type="AlphaFoldDB" id="A0AAE6WV36"/>
<accession>A0AAE6WV36</accession>
<dbReference type="RefSeq" id="WP_163171534.1">
    <property type="nucleotide sequence ID" value="NZ_CP044463.1"/>
</dbReference>
<dbReference type="Proteomes" id="UP000503505">
    <property type="component" value="Chromosome"/>
</dbReference>
<dbReference type="EMBL" id="CP044463">
    <property type="protein sequence ID" value="QIC67580.1"/>
    <property type="molecule type" value="Genomic_DNA"/>
</dbReference>
<name>A0AAE6WV36_9GAMM</name>
<proteinExistence type="predicted"/>
<evidence type="ECO:0000313" key="2">
    <source>
        <dbReference type="EMBL" id="QIC67580.1"/>
    </source>
</evidence>
<evidence type="ECO:0000256" key="1">
    <source>
        <dbReference type="SAM" id="SignalP"/>
    </source>
</evidence>
<evidence type="ECO:0000313" key="3">
    <source>
        <dbReference type="Proteomes" id="UP000503505"/>
    </source>
</evidence>
<keyword evidence="1" id="KW-0732">Signal</keyword>
<gene>
    <name evidence="2" type="ORF">FSC10_09455</name>
</gene>
<dbReference type="PROSITE" id="PS51257">
    <property type="entry name" value="PROKAR_LIPOPROTEIN"/>
    <property type="match status" value="1"/>
</dbReference>
<feature type="chain" id="PRO_5042071918" description="Lipoprotein" evidence="1">
    <location>
        <begin position="19"/>
        <end position="349"/>
    </location>
</feature>